<keyword evidence="4" id="KW-0378">Hydrolase</keyword>
<reference evidence="8" key="1">
    <citation type="journal article" date="2012" name="Mol. Plant Microbe Interact.">
        <title>A highly conserved effector in Fusarium oxysporum is required for full virulence on Arabidopsis.</title>
        <authorList>
            <person name="Thatcher L.F."/>
            <person name="Gardiner D.M."/>
            <person name="Kazan K."/>
            <person name="Manners J."/>
        </authorList>
    </citation>
    <scope>NUCLEOTIDE SEQUENCE [LARGE SCALE GENOMIC DNA]</scope>
    <source>
        <strain evidence="8">Fo5176</strain>
    </source>
</reference>
<evidence type="ECO:0000256" key="3">
    <source>
        <dbReference type="ARBA" id="ARBA00022723"/>
    </source>
</evidence>
<dbReference type="Proteomes" id="UP000002489">
    <property type="component" value="Unassembled WGS sequence"/>
</dbReference>
<protein>
    <recommendedName>
        <fullName evidence="6">Metallo-beta-lactamase domain-containing protein</fullName>
    </recommendedName>
</protein>
<organism evidence="7 8">
    <name type="scientific">Fusarium oxysporum (strain Fo5176)</name>
    <name type="common">Fusarium vascular wilt</name>
    <dbReference type="NCBI Taxonomy" id="660025"/>
    <lineage>
        <taxon>Eukaryota</taxon>
        <taxon>Fungi</taxon>
        <taxon>Dikarya</taxon>
        <taxon>Ascomycota</taxon>
        <taxon>Pezizomycotina</taxon>
        <taxon>Sordariomycetes</taxon>
        <taxon>Hypocreomycetidae</taxon>
        <taxon>Hypocreales</taxon>
        <taxon>Nectriaceae</taxon>
        <taxon>Fusarium</taxon>
        <taxon>Fusarium oxysporum species complex</taxon>
    </lineage>
</organism>
<gene>
    <name evidence="7" type="primary">28954276</name>
</gene>
<accession>A0A0D2Y9L4</accession>
<dbReference type="GO" id="GO:0046872">
    <property type="term" value="F:metal ion binding"/>
    <property type="evidence" value="ECO:0007669"/>
    <property type="project" value="UniProtKB-KW"/>
</dbReference>
<dbReference type="AlphaFoldDB" id="A0A0D2Y9L4"/>
<reference evidence="7" key="2">
    <citation type="submission" date="2025-08" db="UniProtKB">
        <authorList>
            <consortium name="EnsemblFungi"/>
        </authorList>
    </citation>
    <scope>IDENTIFICATION</scope>
    <source>
        <strain evidence="7">4287 / CBS 123668 / FGSC 9935 / NRRL 34936</strain>
    </source>
</reference>
<evidence type="ECO:0000313" key="7">
    <source>
        <dbReference type="EnsemblFungi" id="FOXG_12984P0"/>
    </source>
</evidence>
<dbReference type="InterPro" id="IPR051013">
    <property type="entry name" value="MBL_superfamily_lactonases"/>
</dbReference>
<dbReference type="PANTHER" id="PTHR42978">
    <property type="entry name" value="QUORUM-QUENCHING LACTONASE YTNP-RELATED-RELATED"/>
    <property type="match status" value="1"/>
</dbReference>
<sequence length="324" mass="36374">MSTTQSQYVELSLLPSGFLTLPEHFFCADQLDKSVRSTVPSLSFFIKHPITNTRIVFDLGIRKNLSNYPSNIHPHLQTRQPITTIPDASDSLRVGGLQPEDIDLVILSHVHYDHIGTPSDFKNAQFVVGYGTRHLLQHGMSYHSAAKFEKDLLPDDRTIELMSQSTPPKYRIPIENDMPATHTLESVLGIKHRWQPLAPFDNAIDLFGDGLIYIIDSPGHLVGHLNLLVRIGRDHWVYLAGDACHHGRLLRGMTEFAEWEESGATVCIHADMALAIETLAKIRRLQSEGFAGCKHVEVILAHDLGWYQEHQDAMFPGLLHDNSA</sequence>
<dbReference type="CDD" id="cd07730">
    <property type="entry name" value="metallo-hydrolase-like_MBL-fold"/>
    <property type="match status" value="1"/>
</dbReference>
<dbReference type="PANTHER" id="PTHR42978:SF2">
    <property type="entry name" value="102 KBASES UNSTABLE REGION: FROM 1 TO 119443"/>
    <property type="match status" value="1"/>
</dbReference>
<comment type="similarity">
    <text evidence="2">Belongs to the metallo-beta-lactamase superfamily.</text>
</comment>
<keyword evidence="5" id="KW-0862">Zinc</keyword>
<dbReference type="InterPro" id="IPR036866">
    <property type="entry name" value="RibonucZ/Hydroxyglut_hydro"/>
</dbReference>
<evidence type="ECO:0000256" key="5">
    <source>
        <dbReference type="ARBA" id="ARBA00022833"/>
    </source>
</evidence>
<name>A0A0D2Y9L4_FUSOF</name>
<dbReference type="EnsemblFungi" id="FOXG_12984T0">
    <property type="protein sequence ID" value="FOXG_12984P0"/>
    <property type="gene ID" value="FOXG_12984"/>
</dbReference>
<dbReference type="InterPro" id="IPR001279">
    <property type="entry name" value="Metallo-B-lactamas"/>
</dbReference>
<dbReference type="SUPFAM" id="SSF56281">
    <property type="entry name" value="Metallo-hydrolase/oxidoreductase"/>
    <property type="match status" value="1"/>
</dbReference>
<proteinExistence type="inferred from homology"/>
<dbReference type="VEuPathDB" id="FungiDB:FOXG_12984"/>
<keyword evidence="3" id="KW-0479">Metal-binding</keyword>
<evidence type="ECO:0000259" key="6">
    <source>
        <dbReference type="Pfam" id="PF00753"/>
    </source>
</evidence>
<feature type="domain" description="Metallo-beta-lactamase" evidence="6">
    <location>
        <begin position="52"/>
        <end position="251"/>
    </location>
</feature>
<dbReference type="GO" id="GO:0016787">
    <property type="term" value="F:hydrolase activity"/>
    <property type="evidence" value="ECO:0007669"/>
    <property type="project" value="UniProtKB-KW"/>
</dbReference>
<dbReference type="STRING" id="426428.A0A0D2Y9L4"/>
<dbReference type="Pfam" id="PF00753">
    <property type="entry name" value="Lactamase_B"/>
    <property type="match status" value="1"/>
</dbReference>
<evidence type="ECO:0000313" key="8">
    <source>
        <dbReference type="Proteomes" id="UP000002489"/>
    </source>
</evidence>
<comment type="cofactor">
    <cofactor evidence="1">
        <name>Zn(2+)</name>
        <dbReference type="ChEBI" id="CHEBI:29105"/>
    </cofactor>
</comment>
<dbReference type="Gene3D" id="3.60.15.10">
    <property type="entry name" value="Ribonuclease Z/Hydroxyacylglutathione hydrolase-like"/>
    <property type="match status" value="1"/>
</dbReference>
<evidence type="ECO:0000256" key="2">
    <source>
        <dbReference type="ARBA" id="ARBA00007749"/>
    </source>
</evidence>
<evidence type="ECO:0000256" key="1">
    <source>
        <dbReference type="ARBA" id="ARBA00001947"/>
    </source>
</evidence>
<evidence type="ECO:0000256" key="4">
    <source>
        <dbReference type="ARBA" id="ARBA00022801"/>
    </source>
</evidence>